<proteinExistence type="predicted"/>
<evidence type="ECO:0000256" key="2">
    <source>
        <dbReference type="SAM" id="SignalP"/>
    </source>
</evidence>
<keyword evidence="2" id="KW-0732">Signal</keyword>
<reference evidence="3" key="2">
    <citation type="submission" date="2020-06" db="EMBL/GenBank/DDBJ databases">
        <title>Helianthus annuus Genome sequencing and assembly Release 2.</title>
        <authorList>
            <person name="Gouzy J."/>
            <person name="Langlade N."/>
            <person name="Munos S."/>
        </authorList>
    </citation>
    <scope>NUCLEOTIDE SEQUENCE</scope>
    <source>
        <tissue evidence="3">Leaves</tissue>
    </source>
</reference>
<dbReference type="AlphaFoldDB" id="A0A9K3IIW1"/>
<gene>
    <name evidence="3" type="ORF">HanXRQr2_Chr07g0285001</name>
</gene>
<organism evidence="3 4">
    <name type="scientific">Helianthus annuus</name>
    <name type="common">Common sunflower</name>
    <dbReference type="NCBI Taxonomy" id="4232"/>
    <lineage>
        <taxon>Eukaryota</taxon>
        <taxon>Viridiplantae</taxon>
        <taxon>Streptophyta</taxon>
        <taxon>Embryophyta</taxon>
        <taxon>Tracheophyta</taxon>
        <taxon>Spermatophyta</taxon>
        <taxon>Magnoliopsida</taxon>
        <taxon>eudicotyledons</taxon>
        <taxon>Gunneridae</taxon>
        <taxon>Pentapetalae</taxon>
        <taxon>asterids</taxon>
        <taxon>campanulids</taxon>
        <taxon>Asterales</taxon>
        <taxon>Asteraceae</taxon>
        <taxon>Asteroideae</taxon>
        <taxon>Heliantheae alliance</taxon>
        <taxon>Heliantheae</taxon>
        <taxon>Helianthus</taxon>
    </lineage>
</organism>
<dbReference type="Gramene" id="mRNA:HanXRQr2_Chr07g0285001">
    <property type="protein sequence ID" value="mRNA:HanXRQr2_Chr07g0285001"/>
    <property type="gene ID" value="HanXRQr2_Chr07g0285001"/>
</dbReference>
<evidence type="ECO:0000313" key="4">
    <source>
        <dbReference type="Proteomes" id="UP000215914"/>
    </source>
</evidence>
<name>A0A9K3IIW1_HELAN</name>
<dbReference type="EMBL" id="MNCJ02000322">
    <property type="protein sequence ID" value="KAF5797799.1"/>
    <property type="molecule type" value="Genomic_DNA"/>
</dbReference>
<accession>A0A9K3IIW1</accession>
<feature type="chain" id="PRO_5039953162" evidence="2">
    <location>
        <begin position="22"/>
        <end position="127"/>
    </location>
</feature>
<protein>
    <submittedName>
        <fullName evidence="3">Uncharacterized protein</fullName>
    </submittedName>
</protein>
<comment type="caution">
    <text evidence="3">The sequence shown here is derived from an EMBL/GenBank/DDBJ whole genome shotgun (WGS) entry which is preliminary data.</text>
</comment>
<dbReference type="Proteomes" id="UP000215914">
    <property type="component" value="Unassembled WGS sequence"/>
</dbReference>
<evidence type="ECO:0000256" key="1">
    <source>
        <dbReference type="SAM" id="MobiDB-lite"/>
    </source>
</evidence>
<keyword evidence="4" id="KW-1185">Reference proteome</keyword>
<evidence type="ECO:0000313" key="3">
    <source>
        <dbReference type="EMBL" id="KAF5797799.1"/>
    </source>
</evidence>
<feature type="signal peptide" evidence="2">
    <location>
        <begin position="1"/>
        <end position="21"/>
    </location>
</feature>
<feature type="region of interest" description="Disordered" evidence="1">
    <location>
        <begin position="69"/>
        <end position="92"/>
    </location>
</feature>
<reference evidence="3" key="1">
    <citation type="journal article" date="2017" name="Nature">
        <title>The sunflower genome provides insights into oil metabolism, flowering and Asterid evolution.</title>
        <authorList>
            <person name="Badouin H."/>
            <person name="Gouzy J."/>
            <person name="Grassa C.J."/>
            <person name="Murat F."/>
            <person name="Staton S.E."/>
            <person name="Cottret L."/>
            <person name="Lelandais-Briere C."/>
            <person name="Owens G.L."/>
            <person name="Carrere S."/>
            <person name="Mayjonade B."/>
            <person name="Legrand L."/>
            <person name="Gill N."/>
            <person name="Kane N.C."/>
            <person name="Bowers J.E."/>
            <person name="Hubner S."/>
            <person name="Bellec A."/>
            <person name="Berard A."/>
            <person name="Berges H."/>
            <person name="Blanchet N."/>
            <person name="Boniface M.C."/>
            <person name="Brunel D."/>
            <person name="Catrice O."/>
            <person name="Chaidir N."/>
            <person name="Claudel C."/>
            <person name="Donnadieu C."/>
            <person name="Faraut T."/>
            <person name="Fievet G."/>
            <person name="Helmstetter N."/>
            <person name="King M."/>
            <person name="Knapp S.J."/>
            <person name="Lai Z."/>
            <person name="Le Paslier M.C."/>
            <person name="Lippi Y."/>
            <person name="Lorenzon L."/>
            <person name="Mandel J.R."/>
            <person name="Marage G."/>
            <person name="Marchand G."/>
            <person name="Marquand E."/>
            <person name="Bret-Mestries E."/>
            <person name="Morien E."/>
            <person name="Nambeesan S."/>
            <person name="Nguyen T."/>
            <person name="Pegot-Espagnet P."/>
            <person name="Pouilly N."/>
            <person name="Raftis F."/>
            <person name="Sallet E."/>
            <person name="Schiex T."/>
            <person name="Thomas J."/>
            <person name="Vandecasteele C."/>
            <person name="Vares D."/>
            <person name="Vear F."/>
            <person name="Vautrin S."/>
            <person name="Crespi M."/>
            <person name="Mangin B."/>
            <person name="Burke J.M."/>
            <person name="Salse J."/>
            <person name="Munos S."/>
            <person name="Vincourt P."/>
            <person name="Rieseberg L.H."/>
            <person name="Langlade N.B."/>
        </authorList>
    </citation>
    <scope>NUCLEOTIDE SEQUENCE</scope>
    <source>
        <tissue evidence="3">Leaves</tissue>
    </source>
</reference>
<sequence>MQTWIKLFMPLLLFFYPRCNKHCPSSFSPPPTSPTTPPPPHHRPPILLLHTADLLLPLCRPPLLLYTTGHPSSSSSSSFTPPTSSSLSADHPSSSFLCGYSENVGDHVTYPISCRLKPVCLGIEKLG</sequence>